<dbReference type="InterPro" id="IPR036791">
    <property type="entry name" value="Ribosomal_bL9_C_sf"/>
</dbReference>
<name>A0A1T4WL47_9FIRM</name>
<evidence type="ECO:0000256" key="6">
    <source>
        <dbReference type="ARBA" id="ARBA00035292"/>
    </source>
</evidence>
<dbReference type="InterPro" id="IPR009027">
    <property type="entry name" value="Ribosomal_bL9/RNase_H1_N"/>
</dbReference>
<evidence type="ECO:0000256" key="5">
    <source>
        <dbReference type="ARBA" id="ARBA00023274"/>
    </source>
</evidence>
<reference evidence="10 11" key="1">
    <citation type="submission" date="2017-02" db="EMBL/GenBank/DDBJ databases">
        <authorList>
            <person name="Peterson S.W."/>
        </authorList>
    </citation>
    <scope>NUCLEOTIDE SEQUENCE [LARGE SCALE GENOMIC DNA]</scope>
    <source>
        <strain evidence="10 11">ATCC 27749</strain>
    </source>
</reference>
<dbReference type="SUPFAM" id="SSF55658">
    <property type="entry name" value="L9 N-domain-like"/>
    <property type="match status" value="1"/>
</dbReference>
<dbReference type="InterPro" id="IPR000244">
    <property type="entry name" value="Ribosomal_bL9"/>
</dbReference>
<dbReference type="PANTHER" id="PTHR21368">
    <property type="entry name" value="50S RIBOSOMAL PROTEIN L9"/>
    <property type="match status" value="1"/>
</dbReference>
<dbReference type="RefSeq" id="WP_078783648.1">
    <property type="nucleotide sequence ID" value="NZ_FUYF01000003.1"/>
</dbReference>
<dbReference type="InterPro" id="IPR036935">
    <property type="entry name" value="Ribosomal_bL9_N_sf"/>
</dbReference>
<dbReference type="STRING" id="745368.SAMN02745178_00639"/>
<dbReference type="Proteomes" id="UP000190286">
    <property type="component" value="Unassembled WGS sequence"/>
</dbReference>
<keyword evidence="11" id="KW-1185">Reference proteome</keyword>
<keyword evidence="4 7" id="KW-0689">Ribosomal protein</keyword>
<evidence type="ECO:0000259" key="9">
    <source>
        <dbReference type="Pfam" id="PF03948"/>
    </source>
</evidence>
<keyword evidence="3 7" id="KW-0694">RNA-binding</keyword>
<evidence type="ECO:0000259" key="8">
    <source>
        <dbReference type="Pfam" id="PF01281"/>
    </source>
</evidence>
<evidence type="ECO:0000256" key="3">
    <source>
        <dbReference type="ARBA" id="ARBA00022884"/>
    </source>
</evidence>
<gene>
    <name evidence="7" type="primary">rplI</name>
    <name evidence="10" type="ORF">SAMN02745178_00639</name>
</gene>
<dbReference type="InterPro" id="IPR020594">
    <property type="entry name" value="Ribosomal_bL9_bac/chp"/>
</dbReference>
<comment type="function">
    <text evidence="7">Binds to the 23S rRNA.</text>
</comment>
<keyword evidence="2 7" id="KW-0699">rRNA-binding</keyword>
<dbReference type="Gene3D" id="3.40.5.10">
    <property type="entry name" value="Ribosomal protein L9, N-terminal domain"/>
    <property type="match status" value="1"/>
</dbReference>
<dbReference type="GO" id="GO:0019843">
    <property type="term" value="F:rRNA binding"/>
    <property type="evidence" value="ECO:0007669"/>
    <property type="project" value="UniProtKB-UniRule"/>
</dbReference>
<feature type="domain" description="Ribosomal protein L9" evidence="8">
    <location>
        <begin position="1"/>
        <end position="46"/>
    </location>
</feature>
<sequence length="148" mass="15847">MKIILKQDVKTIGKKDEIHEVSDGYARNFLFPRNLAAPADAAALNQARTKSEAKAHHEAEARGAAEELAAKIKGQVVTAKVKGGASGKLYGKVTGKEVAELLTALTGTEIDKKKVELPSAIKEFGSYDASVRLYAGIVAPFKLKVEEL</sequence>
<evidence type="ECO:0000313" key="11">
    <source>
        <dbReference type="Proteomes" id="UP000190286"/>
    </source>
</evidence>
<dbReference type="HAMAP" id="MF_00503">
    <property type="entry name" value="Ribosomal_bL9"/>
    <property type="match status" value="1"/>
</dbReference>
<dbReference type="InterPro" id="IPR020069">
    <property type="entry name" value="Ribosomal_bL9_C"/>
</dbReference>
<dbReference type="EMBL" id="FUYF01000003">
    <property type="protein sequence ID" value="SKA77371.1"/>
    <property type="molecule type" value="Genomic_DNA"/>
</dbReference>
<evidence type="ECO:0000256" key="2">
    <source>
        <dbReference type="ARBA" id="ARBA00022730"/>
    </source>
</evidence>
<dbReference type="GeneID" id="93337129"/>
<dbReference type="GO" id="GO:1990904">
    <property type="term" value="C:ribonucleoprotein complex"/>
    <property type="evidence" value="ECO:0007669"/>
    <property type="project" value="UniProtKB-KW"/>
</dbReference>
<dbReference type="Pfam" id="PF03948">
    <property type="entry name" value="Ribosomal_L9_C"/>
    <property type="match status" value="1"/>
</dbReference>
<comment type="similarity">
    <text evidence="1 7">Belongs to the bacterial ribosomal protein bL9 family.</text>
</comment>
<dbReference type="GO" id="GO:0005840">
    <property type="term" value="C:ribosome"/>
    <property type="evidence" value="ECO:0007669"/>
    <property type="project" value="UniProtKB-KW"/>
</dbReference>
<accession>A0A1T4WL47</accession>
<keyword evidence="5 7" id="KW-0687">Ribonucleoprotein</keyword>
<evidence type="ECO:0000256" key="1">
    <source>
        <dbReference type="ARBA" id="ARBA00010605"/>
    </source>
</evidence>
<dbReference type="NCBIfam" id="TIGR00158">
    <property type="entry name" value="L9"/>
    <property type="match status" value="1"/>
</dbReference>
<feature type="domain" description="Large ribosomal subunit protein bL9 C-terminal" evidence="9">
    <location>
        <begin position="64"/>
        <end position="146"/>
    </location>
</feature>
<evidence type="ECO:0000256" key="7">
    <source>
        <dbReference type="HAMAP-Rule" id="MF_00503"/>
    </source>
</evidence>
<dbReference type="InterPro" id="IPR020070">
    <property type="entry name" value="Ribosomal_bL9_N"/>
</dbReference>
<dbReference type="OrthoDB" id="9788336at2"/>
<dbReference type="Gene3D" id="3.10.430.100">
    <property type="entry name" value="Ribosomal protein L9, C-terminal domain"/>
    <property type="match status" value="1"/>
</dbReference>
<proteinExistence type="inferred from homology"/>
<evidence type="ECO:0000313" key="10">
    <source>
        <dbReference type="EMBL" id="SKA77371.1"/>
    </source>
</evidence>
<dbReference type="GO" id="GO:0006412">
    <property type="term" value="P:translation"/>
    <property type="evidence" value="ECO:0007669"/>
    <property type="project" value="UniProtKB-UniRule"/>
</dbReference>
<dbReference type="AlphaFoldDB" id="A0A1T4WL47"/>
<evidence type="ECO:0000256" key="4">
    <source>
        <dbReference type="ARBA" id="ARBA00022980"/>
    </source>
</evidence>
<dbReference type="GO" id="GO:0003735">
    <property type="term" value="F:structural constituent of ribosome"/>
    <property type="evidence" value="ECO:0007669"/>
    <property type="project" value="InterPro"/>
</dbReference>
<protein>
    <recommendedName>
        <fullName evidence="6 7">Large ribosomal subunit protein bL9</fullName>
    </recommendedName>
</protein>
<organism evidence="10 11">
    <name type="scientific">Gemmiger formicilis</name>
    <dbReference type="NCBI Taxonomy" id="745368"/>
    <lineage>
        <taxon>Bacteria</taxon>
        <taxon>Bacillati</taxon>
        <taxon>Bacillota</taxon>
        <taxon>Clostridia</taxon>
        <taxon>Eubacteriales</taxon>
        <taxon>Gemmiger</taxon>
    </lineage>
</organism>
<dbReference type="Pfam" id="PF01281">
    <property type="entry name" value="Ribosomal_L9_N"/>
    <property type="match status" value="1"/>
</dbReference>
<dbReference type="SUPFAM" id="SSF55653">
    <property type="entry name" value="Ribosomal protein L9 C-domain"/>
    <property type="match status" value="1"/>
</dbReference>